<dbReference type="GO" id="GO:0006631">
    <property type="term" value="P:fatty acid metabolic process"/>
    <property type="evidence" value="ECO:0007669"/>
    <property type="project" value="TreeGrafter"/>
</dbReference>
<dbReference type="PANTHER" id="PTHR43201:SF5">
    <property type="entry name" value="MEDIUM-CHAIN ACYL-COA LIGASE ACSF2, MITOCHONDRIAL"/>
    <property type="match status" value="1"/>
</dbReference>
<proteinExistence type="inferred from homology"/>
<dbReference type="GO" id="GO:0031956">
    <property type="term" value="F:medium-chain fatty acid-CoA ligase activity"/>
    <property type="evidence" value="ECO:0007669"/>
    <property type="project" value="TreeGrafter"/>
</dbReference>
<dbReference type="Gene3D" id="3.30.300.30">
    <property type="match status" value="1"/>
</dbReference>
<keyword evidence="2" id="KW-0436">Ligase</keyword>
<dbReference type="InterPro" id="IPR042099">
    <property type="entry name" value="ANL_N_sf"/>
</dbReference>
<comment type="similarity">
    <text evidence="1">Belongs to the ATP-dependent AMP-binding enzyme family.</text>
</comment>
<evidence type="ECO:0000259" key="3">
    <source>
        <dbReference type="Pfam" id="PF00501"/>
    </source>
</evidence>
<comment type="caution">
    <text evidence="4">The sequence shown here is derived from an EMBL/GenBank/DDBJ whole genome shotgun (WGS) entry which is preliminary data.</text>
</comment>
<evidence type="ECO:0000256" key="2">
    <source>
        <dbReference type="ARBA" id="ARBA00022598"/>
    </source>
</evidence>
<evidence type="ECO:0000256" key="1">
    <source>
        <dbReference type="ARBA" id="ARBA00006432"/>
    </source>
</evidence>
<reference evidence="4 5" key="1">
    <citation type="submission" date="2018-10" db="EMBL/GenBank/DDBJ databases">
        <title>Tessaracoccus antarcticuss sp. nov., isolated from sediment.</title>
        <authorList>
            <person name="Zhou L.Y."/>
            <person name="Du Z.J."/>
        </authorList>
    </citation>
    <scope>NUCLEOTIDE SEQUENCE [LARGE SCALE GENOMIC DNA]</scope>
    <source>
        <strain evidence="4 5">JDX10</strain>
    </source>
</reference>
<dbReference type="OrthoDB" id="9803968at2"/>
<evidence type="ECO:0000313" key="5">
    <source>
        <dbReference type="Proteomes" id="UP000275256"/>
    </source>
</evidence>
<dbReference type="AlphaFoldDB" id="A0A3M0GFM8"/>
<feature type="domain" description="AMP-dependent synthetase/ligase" evidence="3">
    <location>
        <begin position="111"/>
        <end position="290"/>
    </location>
</feature>
<dbReference type="SUPFAM" id="SSF56801">
    <property type="entry name" value="Acetyl-CoA synthetase-like"/>
    <property type="match status" value="1"/>
</dbReference>
<evidence type="ECO:0000313" key="4">
    <source>
        <dbReference type="EMBL" id="RMB59929.1"/>
    </source>
</evidence>
<dbReference type="Gene3D" id="3.40.50.12780">
    <property type="entry name" value="N-terminal domain of ligase-like"/>
    <property type="match status" value="1"/>
</dbReference>
<sequence length="398" mass="42052">MTPSRVRGGRGPAVRGAWRVLREYRSGALVSAVVRHGASPLALLEATARSHGDRLAWMQDGANVTYADLLDRVRAATRRPAEDRELTGHPLEAVVHVLANAAAGRRVELLSSGSTGPPKRVTQSSGWAATAQRLSLLGRLPSVQHPLVAGLSPTWRGHGLALVLSTWALAGTYLWLDGPAPTHSLDVLSGTPLQLREALAAGWLDGVRIGLVLSGSDVLSTDLVDAVAARTGAQVWDSYGATEVGSVTLAGPDDVAEASQGRALAGVRVEVRDNSGRVVRRGVSGDLWITTGWSGQPFCADRGLIDRRGRVVVLGRGDGQFNSGGELVSPARLQEWLEAQPGVDSVRVDTTPDPRFGVRLLAIINGSADTDDLRVRCREALGPAHTPVMIELSPEDPG</sequence>
<dbReference type="RefSeq" id="WP_121901409.1">
    <property type="nucleotide sequence ID" value="NZ_REFW01000002.1"/>
</dbReference>
<dbReference type="Pfam" id="PF00501">
    <property type="entry name" value="AMP-binding"/>
    <property type="match status" value="1"/>
</dbReference>
<dbReference type="PANTHER" id="PTHR43201">
    <property type="entry name" value="ACYL-COA SYNTHETASE"/>
    <property type="match status" value="1"/>
</dbReference>
<dbReference type="InterPro" id="IPR045851">
    <property type="entry name" value="AMP-bd_C_sf"/>
</dbReference>
<name>A0A3M0GFM8_9ACTN</name>
<protein>
    <recommendedName>
        <fullName evidence="3">AMP-dependent synthetase/ligase domain-containing protein</fullName>
    </recommendedName>
</protein>
<organism evidence="4 5">
    <name type="scientific">Tessaracoccus antarcticus</name>
    <dbReference type="NCBI Taxonomy" id="2479848"/>
    <lineage>
        <taxon>Bacteria</taxon>
        <taxon>Bacillati</taxon>
        <taxon>Actinomycetota</taxon>
        <taxon>Actinomycetes</taxon>
        <taxon>Propionibacteriales</taxon>
        <taxon>Propionibacteriaceae</taxon>
        <taxon>Tessaracoccus</taxon>
    </lineage>
</organism>
<dbReference type="EMBL" id="REFW01000002">
    <property type="protein sequence ID" value="RMB59929.1"/>
    <property type="molecule type" value="Genomic_DNA"/>
</dbReference>
<dbReference type="Proteomes" id="UP000275256">
    <property type="component" value="Unassembled WGS sequence"/>
</dbReference>
<gene>
    <name evidence="4" type="ORF">EAX62_09365</name>
</gene>
<keyword evidence="5" id="KW-1185">Reference proteome</keyword>
<dbReference type="InterPro" id="IPR000873">
    <property type="entry name" value="AMP-dep_synth/lig_dom"/>
</dbReference>
<accession>A0A3M0GFM8</accession>